<feature type="compositionally biased region" description="Low complexity" evidence="1">
    <location>
        <begin position="377"/>
        <end position="387"/>
    </location>
</feature>
<dbReference type="Proteomes" id="UP000799421">
    <property type="component" value="Unassembled WGS sequence"/>
</dbReference>
<accession>A0A6A7C6E6</accession>
<feature type="region of interest" description="Disordered" evidence="1">
    <location>
        <begin position="439"/>
        <end position="486"/>
    </location>
</feature>
<feature type="compositionally biased region" description="Polar residues" evidence="1">
    <location>
        <begin position="58"/>
        <end position="71"/>
    </location>
</feature>
<reference evidence="2" key="1">
    <citation type="journal article" date="2020" name="Stud. Mycol.">
        <title>101 Dothideomycetes genomes: a test case for predicting lifestyles and emergence of pathogens.</title>
        <authorList>
            <person name="Haridas S."/>
            <person name="Albert R."/>
            <person name="Binder M."/>
            <person name="Bloem J."/>
            <person name="Labutti K."/>
            <person name="Salamov A."/>
            <person name="Andreopoulos B."/>
            <person name="Baker S."/>
            <person name="Barry K."/>
            <person name="Bills G."/>
            <person name="Bluhm B."/>
            <person name="Cannon C."/>
            <person name="Castanera R."/>
            <person name="Culley D."/>
            <person name="Daum C."/>
            <person name="Ezra D."/>
            <person name="Gonzalez J."/>
            <person name="Henrissat B."/>
            <person name="Kuo A."/>
            <person name="Liang C."/>
            <person name="Lipzen A."/>
            <person name="Lutzoni F."/>
            <person name="Magnuson J."/>
            <person name="Mondo S."/>
            <person name="Nolan M."/>
            <person name="Ohm R."/>
            <person name="Pangilinan J."/>
            <person name="Park H.-J."/>
            <person name="Ramirez L."/>
            <person name="Alfaro M."/>
            <person name="Sun H."/>
            <person name="Tritt A."/>
            <person name="Yoshinaga Y."/>
            <person name="Zwiers L.-H."/>
            <person name="Turgeon B."/>
            <person name="Goodwin S."/>
            <person name="Spatafora J."/>
            <person name="Crous P."/>
            <person name="Grigoriev I."/>
        </authorList>
    </citation>
    <scope>NUCLEOTIDE SEQUENCE</scope>
    <source>
        <strain evidence="2">CBS 480.64</strain>
    </source>
</reference>
<feature type="compositionally biased region" description="Polar residues" evidence="1">
    <location>
        <begin position="330"/>
        <end position="360"/>
    </location>
</feature>
<feature type="compositionally biased region" description="Polar residues" evidence="1">
    <location>
        <begin position="439"/>
        <end position="459"/>
    </location>
</feature>
<evidence type="ECO:0000313" key="2">
    <source>
        <dbReference type="EMBL" id="KAF2863054.1"/>
    </source>
</evidence>
<feature type="region of interest" description="Disordered" evidence="1">
    <location>
        <begin position="1"/>
        <end position="161"/>
    </location>
</feature>
<dbReference type="OrthoDB" id="419770at2759"/>
<proteinExistence type="predicted"/>
<organism evidence="2 3">
    <name type="scientific">Piedraia hortae CBS 480.64</name>
    <dbReference type="NCBI Taxonomy" id="1314780"/>
    <lineage>
        <taxon>Eukaryota</taxon>
        <taxon>Fungi</taxon>
        <taxon>Dikarya</taxon>
        <taxon>Ascomycota</taxon>
        <taxon>Pezizomycotina</taxon>
        <taxon>Dothideomycetes</taxon>
        <taxon>Dothideomycetidae</taxon>
        <taxon>Capnodiales</taxon>
        <taxon>Piedraiaceae</taxon>
        <taxon>Piedraia</taxon>
    </lineage>
</organism>
<feature type="region of interest" description="Disordered" evidence="1">
    <location>
        <begin position="316"/>
        <end position="387"/>
    </location>
</feature>
<keyword evidence="3" id="KW-1185">Reference proteome</keyword>
<gene>
    <name evidence="2" type="ORF">K470DRAFT_268603</name>
</gene>
<evidence type="ECO:0000256" key="1">
    <source>
        <dbReference type="SAM" id="MobiDB-lite"/>
    </source>
</evidence>
<feature type="compositionally biased region" description="Low complexity" evidence="1">
    <location>
        <begin position="120"/>
        <end position="140"/>
    </location>
</feature>
<evidence type="ECO:0000313" key="3">
    <source>
        <dbReference type="Proteomes" id="UP000799421"/>
    </source>
</evidence>
<feature type="compositionally biased region" description="Pro residues" evidence="1">
    <location>
        <begin position="1"/>
        <end position="12"/>
    </location>
</feature>
<dbReference type="EMBL" id="MU005963">
    <property type="protein sequence ID" value="KAF2863054.1"/>
    <property type="molecule type" value="Genomic_DNA"/>
</dbReference>
<sequence length="614" mass="67274">MSTETPPSPPRPAQAFKIRRRRASRFPTLEEQLSDMPSAGPVIPSIEMSEPDDGNPSPLASSQFGSLSSCTPYPPILRMERLLTPMQTDNRKVTPPPPTTPGDWLSLSRSAPGGGRERSQSICSSLSDSSISSCGSSSYSTPYVGGTGGSCTSPDSDGAHGDPFVDFTDKSLPEGPPFFLEHGDSPSAKRIKVHRSPKWTQSMDDHLLRTYMEHLLDPRLTPFKSLPGTAPPLGLCTRVASKARRTWSGRQASRSVSPMLVDGEDATLRAAADRMQFWPRSDSATRRRLRYLCKRRAGVAPYYSRLLRMRTPSPFLAEDSSMGRTEGPSLPTSTVPSVNSAEPFSSRDLSVSLATATAPSMQPEGPLAQLTSRGKQPLASSPPALVAPQRPKDWFARIHRSQAKAHQKSLSLQDNLQLASPFNDDGGKDRSHLLQSMEGTRSLGRTGQLASPFESSSGAPTMPRSSLKRRFRSDEDKPKRPVLPDYFRSQPQIHTGEDVFTSSITPGLSVSGSTPFKPTGPSAITPEDNSFPGRRPGLMNTLPRLKADPVPRLGSPFHFHERERQRVQSNTFPRRHLSDYEGSNGSAAFWGRLREIVEHENSKSPHPNRVNRPE</sequence>
<protein>
    <submittedName>
        <fullName evidence="2">Uncharacterized protein</fullName>
    </submittedName>
</protein>
<dbReference type="AlphaFoldDB" id="A0A6A7C6E6"/>
<name>A0A6A7C6E6_9PEZI</name>
<feature type="region of interest" description="Disordered" evidence="1">
    <location>
        <begin position="511"/>
        <end position="534"/>
    </location>
</feature>